<dbReference type="InterPro" id="IPR036610">
    <property type="entry name" value="PEBP-like_sf"/>
</dbReference>
<keyword evidence="4" id="KW-1185">Reference proteome</keyword>
<protein>
    <submittedName>
        <fullName evidence="3">Phosphatidylethanolamine-binding protein</fullName>
    </submittedName>
</protein>
<dbReference type="PANTHER" id="PTHR11362">
    <property type="entry name" value="PHOSPHATIDYLETHANOLAMINE-BINDING PROTEIN"/>
    <property type="match status" value="1"/>
</dbReference>
<dbReference type="SUPFAM" id="SSF49777">
    <property type="entry name" value="PEBP-like"/>
    <property type="match status" value="1"/>
</dbReference>
<dbReference type="Pfam" id="PF01161">
    <property type="entry name" value="PBP"/>
    <property type="match status" value="1"/>
</dbReference>
<dbReference type="EMBL" id="MU150314">
    <property type="protein sequence ID" value="KAF9459556.1"/>
    <property type="molecule type" value="Genomic_DNA"/>
</dbReference>
<evidence type="ECO:0000313" key="4">
    <source>
        <dbReference type="Proteomes" id="UP000807353"/>
    </source>
</evidence>
<sequence length="285" mass="29435">MIILSLLTSFIILPFATAQSNDANIQFKAIEAHFTQSQIVPSLLPTFDPSALLIANYPGLGDVTPGQKLTKEQSSPTPTITVTPANSSVTLDGRFTIAMVDADVVGSDLSKGVNRHWLVNSVSVTGTYFIDNNVSFASGTAITAYAGPGPAAGSGPHRYYVIILYTQPESFAAPPGFIEPIGVTLFDVIKYAKDSGLGPIVAATYITVEDGTATASIPPTSAVISSTLIPSSTSASGDSPNVTVSTGSGEPTGTSKNSSVIKLGRYSLFVTIIVGITTVISAQSV</sequence>
<name>A0A9P5Y1E2_9AGAR</name>
<evidence type="ECO:0000256" key="1">
    <source>
        <dbReference type="SAM" id="MobiDB-lite"/>
    </source>
</evidence>
<accession>A0A9P5Y1E2</accession>
<dbReference type="CDD" id="cd00866">
    <property type="entry name" value="PEBP_euk"/>
    <property type="match status" value="1"/>
</dbReference>
<feature type="signal peptide" evidence="2">
    <location>
        <begin position="1"/>
        <end position="18"/>
    </location>
</feature>
<dbReference type="PANTHER" id="PTHR11362:SF140">
    <property type="entry name" value="PEBP-LIKE PROTEIN"/>
    <property type="match status" value="1"/>
</dbReference>
<proteinExistence type="predicted"/>
<feature type="chain" id="PRO_5040139085" evidence="2">
    <location>
        <begin position="19"/>
        <end position="285"/>
    </location>
</feature>
<gene>
    <name evidence="3" type="ORF">BDZ94DRAFT_1171444</name>
</gene>
<evidence type="ECO:0000256" key="2">
    <source>
        <dbReference type="SAM" id="SignalP"/>
    </source>
</evidence>
<dbReference type="AlphaFoldDB" id="A0A9P5Y1E2"/>
<dbReference type="Proteomes" id="UP000807353">
    <property type="component" value="Unassembled WGS sequence"/>
</dbReference>
<dbReference type="Gene3D" id="3.90.280.10">
    <property type="entry name" value="PEBP-like"/>
    <property type="match status" value="1"/>
</dbReference>
<evidence type="ECO:0000313" key="3">
    <source>
        <dbReference type="EMBL" id="KAF9459556.1"/>
    </source>
</evidence>
<dbReference type="OrthoDB" id="2506647at2759"/>
<dbReference type="InterPro" id="IPR035810">
    <property type="entry name" value="PEBP_euk"/>
</dbReference>
<feature type="compositionally biased region" description="Polar residues" evidence="1">
    <location>
        <begin position="237"/>
        <end position="257"/>
    </location>
</feature>
<reference evidence="3" key="1">
    <citation type="submission" date="2020-11" db="EMBL/GenBank/DDBJ databases">
        <authorList>
            <consortium name="DOE Joint Genome Institute"/>
            <person name="Ahrendt S."/>
            <person name="Riley R."/>
            <person name="Andreopoulos W."/>
            <person name="Labutti K."/>
            <person name="Pangilinan J."/>
            <person name="Ruiz-Duenas F.J."/>
            <person name="Barrasa J.M."/>
            <person name="Sanchez-Garcia M."/>
            <person name="Camarero S."/>
            <person name="Miyauchi S."/>
            <person name="Serrano A."/>
            <person name="Linde D."/>
            <person name="Babiker R."/>
            <person name="Drula E."/>
            <person name="Ayuso-Fernandez I."/>
            <person name="Pacheco R."/>
            <person name="Padilla G."/>
            <person name="Ferreira P."/>
            <person name="Barriuso J."/>
            <person name="Kellner H."/>
            <person name="Castanera R."/>
            <person name="Alfaro M."/>
            <person name="Ramirez L."/>
            <person name="Pisabarro A.G."/>
            <person name="Kuo A."/>
            <person name="Tritt A."/>
            <person name="Lipzen A."/>
            <person name="He G."/>
            <person name="Yan M."/>
            <person name="Ng V."/>
            <person name="Cullen D."/>
            <person name="Martin F."/>
            <person name="Rosso M.-N."/>
            <person name="Henrissat B."/>
            <person name="Hibbett D."/>
            <person name="Martinez A.T."/>
            <person name="Grigoriev I.V."/>
        </authorList>
    </citation>
    <scope>NUCLEOTIDE SEQUENCE</scope>
    <source>
        <strain evidence="3">CBS 247.69</strain>
    </source>
</reference>
<feature type="region of interest" description="Disordered" evidence="1">
    <location>
        <begin position="230"/>
        <end position="257"/>
    </location>
</feature>
<keyword evidence="2" id="KW-0732">Signal</keyword>
<comment type="caution">
    <text evidence="3">The sequence shown here is derived from an EMBL/GenBank/DDBJ whole genome shotgun (WGS) entry which is preliminary data.</text>
</comment>
<dbReference type="InterPro" id="IPR008914">
    <property type="entry name" value="PEBP"/>
</dbReference>
<organism evidence="3 4">
    <name type="scientific">Collybia nuda</name>
    <dbReference type="NCBI Taxonomy" id="64659"/>
    <lineage>
        <taxon>Eukaryota</taxon>
        <taxon>Fungi</taxon>
        <taxon>Dikarya</taxon>
        <taxon>Basidiomycota</taxon>
        <taxon>Agaricomycotina</taxon>
        <taxon>Agaricomycetes</taxon>
        <taxon>Agaricomycetidae</taxon>
        <taxon>Agaricales</taxon>
        <taxon>Tricholomatineae</taxon>
        <taxon>Clitocybaceae</taxon>
        <taxon>Collybia</taxon>
    </lineage>
</organism>